<feature type="compositionally biased region" description="Basic and acidic residues" evidence="5">
    <location>
        <begin position="422"/>
        <end position="431"/>
    </location>
</feature>
<evidence type="ECO:0000256" key="2">
    <source>
        <dbReference type="ARBA" id="ARBA00022478"/>
    </source>
</evidence>
<keyword evidence="4" id="KW-0539">Nucleus</keyword>
<proteinExistence type="predicted"/>
<comment type="subcellular location">
    <subcellularLocation>
        <location evidence="1">Nucleus</location>
    </subcellularLocation>
</comment>
<dbReference type="GO" id="GO:0042797">
    <property type="term" value="P:tRNA transcription by RNA polymerase III"/>
    <property type="evidence" value="ECO:0007669"/>
    <property type="project" value="TreeGrafter"/>
</dbReference>
<evidence type="ECO:0000313" key="7">
    <source>
        <dbReference type="Proteomes" id="UP000039046"/>
    </source>
</evidence>
<feature type="compositionally biased region" description="Acidic residues" evidence="5">
    <location>
        <begin position="399"/>
        <end position="421"/>
    </location>
</feature>
<feature type="compositionally biased region" description="Gly residues" evidence="5">
    <location>
        <begin position="141"/>
        <end position="175"/>
    </location>
</feature>
<feature type="compositionally biased region" description="Basic and acidic residues" evidence="5">
    <location>
        <begin position="304"/>
        <end position="321"/>
    </location>
</feature>
<dbReference type="InterPro" id="IPR007811">
    <property type="entry name" value="RPC4"/>
</dbReference>
<dbReference type="OrthoDB" id="5836119at2759"/>
<dbReference type="GO" id="GO:0003677">
    <property type="term" value="F:DNA binding"/>
    <property type="evidence" value="ECO:0007669"/>
    <property type="project" value="InterPro"/>
</dbReference>
<dbReference type="GO" id="GO:0005666">
    <property type="term" value="C:RNA polymerase III complex"/>
    <property type="evidence" value="ECO:0007669"/>
    <property type="project" value="InterPro"/>
</dbReference>
<name>A0A0A1SSR5_9HYPO</name>
<keyword evidence="3" id="KW-0804">Transcription</keyword>
<evidence type="ECO:0000256" key="1">
    <source>
        <dbReference type="ARBA" id="ARBA00004123"/>
    </source>
</evidence>
<dbReference type="EMBL" id="CDHN01000001">
    <property type="protein sequence ID" value="CEJ81136.1"/>
    <property type="molecule type" value="Genomic_DNA"/>
</dbReference>
<evidence type="ECO:0008006" key="8">
    <source>
        <dbReference type="Google" id="ProtNLM"/>
    </source>
</evidence>
<protein>
    <recommendedName>
        <fullName evidence="8">RNA polymerase III Rpc4</fullName>
    </recommendedName>
</protein>
<feature type="compositionally biased region" description="Basic and acidic residues" evidence="5">
    <location>
        <begin position="371"/>
        <end position="385"/>
    </location>
</feature>
<feature type="compositionally biased region" description="Low complexity" evidence="5">
    <location>
        <begin position="30"/>
        <end position="61"/>
    </location>
</feature>
<accession>A0A0A1SSR5</accession>
<reference evidence="6 7" key="1">
    <citation type="journal article" date="2015" name="Genome Announc.">
        <title>Draft Genome Sequence and Gene Annotation of the Entomopathogenic Fungus Verticillium hemipterigenum.</title>
        <authorList>
            <person name="Horn F."/>
            <person name="Habel A."/>
            <person name="Scharf D.H."/>
            <person name="Dworschak J."/>
            <person name="Brakhage A.A."/>
            <person name="Guthke R."/>
            <person name="Hertweck C."/>
            <person name="Linde J."/>
        </authorList>
    </citation>
    <scope>NUCLEOTIDE SEQUENCE [LARGE SCALE GENOMIC DNA]</scope>
</reference>
<feature type="compositionally biased region" description="Basic and acidic residues" evidence="5">
    <location>
        <begin position="74"/>
        <end position="102"/>
    </location>
</feature>
<keyword evidence="2" id="KW-0240">DNA-directed RNA polymerase</keyword>
<feature type="compositionally biased region" description="Low complexity" evidence="5">
    <location>
        <begin position="1"/>
        <end position="18"/>
    </location>
</feature>
<organism evidence="6 7">
    <name type="scientific">[Torrubiella] hemipterigena</name>
    <dbReference type="NCBI Taxonomy" id="1531966"/>
    <lineage>
        <taxon>Eukaryota</taxon>
        <taxon>Fungi</taxon>
        <taxon>Dikarya</taxon>
        <taxon>Ascomycota</taxon>
        <taxon>Pezizomycotina</taxon>
        <taxon>Sordariomycetes</taxon>
        <taxon>Hypocreomycetidae</taxon>
        <taxon>Hypocreales</taxon>
        <taxon>Clavicipitaceae</taxon>
        <taxon>Clavicipitaceae incertae sedis</taxon>
        <taxon>'Torrubiella' clade</taxon>
    </lineage>
</organism>
<dbReference type="Pfam" id="PF05132">
    <property type="entry name" value="RNA_pol_Rpc4"/>
    <property type="match status" value="1"/>
</dbReference>
<gene>
    <name evidence="6" type="ORF">VHEMI01281</name>
</gene>
<keyword evidence="7" id="KW-1185">Reference proteome</keyword>
<dbReference type="PANTHER" id="PTHR13408">
    <property type="entry name" value="DNA-DIRECTED RNA POLYMERASE III"/>
    <property type="match status" value="1"/>
</dbReference>
<evidence type="ECO:0000256" key="4">
    <source>
        <dbReference type="ARBA" id="ARBA00023242"/>
    </source>
</evidence>
<feature type="region of interest" description="Disordered" evidence="5">
    <location>
        <begin position="1"/>
        <end position="181"/>
    </location>
</feature>
<evidence type="ECO:0000313" key="6">
    <source>
        <dbReference type="EMBL" id="CEJ81136.1"/>
    </source>
</evidence>
<evidence type="ECO:0000256" key="5">
    <source>
        <dbReference type="SAM" id="MobiDB-lite"/>
    </source>
</evidence>
<feature type="region of interest" description="Disordered" evidence="5">
    <location>
        <begin position="302"/>
        <end position="323"/>
    </location>
</feature>
<feature type="compositionally biased region" description="Basic residues" evidence="5">
    <location>
        <begin position="103"/>
        <end position="112"/>
    </location>
</feature>
<dbReference type="STRING" id="1531966.A0A0A1SSR5"/>
<dbReference type="PANTHER" id="PTHR13408:SF0">
    <property type="entry name" value="DNA-DIRECTED RNA POLYMERASE III SUBUNIT RPC4"/>
    <property type="match status" value="1"/>
</dbReference>
<dbReference type="Proteomes" id="UP000039046">
    <property type="component" value="Unassembled WGS sequence"/>
</dbReference>
<sequence length="536" mass="57208">MVRGRATARGTRRTAAATDRPQPEAGEPVATTSEQPAAAAADSTEASPAPRMRGGASARATRGGGTARFRPKAVRREEADRDTLAKQEEKKASDRAAAERKALGRSRFRSKRSRGDAMGSRGGTFGRPITTASGPFASGQAGAGGMKSGGWFGSSGGGGGGGGRPGYKSEGGPGFGVARESREMRINADRLYGVAPDEELNSDDEDMIAALNNREPSLLPMGVFRQKHKEAEVVVRTTAELEAAENATEDAVEESLWVDSGTITPEDKPEVGVWETESKHPVVVKAEPGDEDAMEIDASIKPAPKKEKTVQFKKTVPRDPEDAVIQQDLDMLARELGAVTMDKEGESITEVANKDGRLYLFQFPPVMPPLKQDDAAPKSKVKDEPSEAAGGDSGMVDLTAEDEAKDNDDDDDSSDEEDEKEQMEKKIEKDGFRSQFLSQGGMIGKLNVRKSGKVELVWGGRVMEMSPAASMNFLTTAVIVEESDVKPTNGTSTTPGPSGGECVGMGKIMGRFTVAPVWEDEDEWVVGEEELQIPSN</sequence>
<feature type="region of interest" description="Disordered" evidence="5">
    <location>
        <begin position="369"/>
        <end position="431"/>
    </location>
</feature>
<dbReference type="HOGENOM" id="CLU_033571_0_0_1"/>
<dbReference type="AlphaFoldDB" id="A0A0A1SSR5"/>
<evidence type="ECO:0000256" key="3">
    <source>
        <dbReference type="ARBA" id="ARBA00023163"/>
    </source>
</evidence>